<feature type="coiled-coil region" evidence="1">
    <location>
        <begin position="7"/>
        <end position="55"/>
    </location>
</feature>
<dbReference type="EMBL" id="FOVR01000007">
    <property type="protein sequence ID" value="SFO50072.1"/>
    <property type="molecule type" value="Genomic_DNA"/>
</dbReference>
<evidence type="ECO:0000256" key="1">
    <source>
        <dbReference type="SAM" id="Coils"/>
    </source>
</evidence>
<dbReference type="Proteomes" id="UP000199236">
    <property type="component" value="Unassembled WGS sequence"/>
</dbReference>
<dbReference type="AlphaFoldDB" id="A0A1I5HP34"/>
<accession>A0A1I5HP34</accession>
<name>A0A1I5HP34_9HYPH</name>
<protein>
    <recommendedName>
        <fullName evidence="4">DUF465 domain-containing protein</fullName>
    </recommendedName>
</protein>
<keyword evidence="1" id="KW-0175">Coiled coil</keyword>
<evidence type="ECO:0000313" key="2">
    <source>
        <dbReference type="EMBL" id="SFO50072.1"/>
    </source>
</evidence>
<dbReference type="Pfam" id="PF04325">
    <property type="entry name" value="DUF465"/>
    <property type="match status" value="1"/>
</dbReference>
<organism evidence="2 3">
    <name type="scientific">Cohaesibacter marisflavi</name>
    <dbReference type="NCBI Taxonomy" id="655353"/>
    <lineage>
        <taxon>Bacteria</taxon>
        <taxon>Pseudomonadati</taxon>
        <taxon>Pseudomonadota</taxon>
        <taxon>Alphaproteobacteria</taxon>
        <taxon>Hyphomicrobiales</taxon>
        <taxon>Cohaesibacteraceae</taxon>
    </lineage>
</organism>
<dbReference type="InterPro" id="IPR007420">
    <property type="entry name" value="DUF465"/>
</dbReference>
<dbReference type="OrthoDB" id="7362854at2"/>
<gene>
    <name evidence="2" type="ORF">SAMN04488056_10742</name>
</gene>
<evidence type="ECO:0000313" key="3">
    <source>
        <dbReference type="Proteomes" id="UP000199236"/>
    </source>
</evidence>
<sequence>MSLDSRIQELQRKHDELDKEIEEAIAHPSVDDLEIAEMKRRKLSMKDEIAQLRTAS</sequence>
<dbReference type="RefSeq" id="WP_090073490.1">
    <property type="nucleotide sequence ID" value="NZ_FOVR01000007.1"/>
</dbReference>
<dbReference type="STRING" id="655353.SAMN04488056_10742"/>
<reference evidence="2 3" key="1">
    <citation type="submission" date="2016-10" db="EMBL/GenBank/DDBJ databases">
        <authorList>
            <person name="de Groot N.N."/>
        </authorList>
    </citation>
    <scope>NUCLEOTIDE SEQUENCE [LARGE SCALE GENOMIC DNA]</scope>
    <source>
        <strain evidence="2 3">CGMCC 1.9157</strain>
    </source>
</reference>
<keyword evidence="3" id="KW-1185">Reference proteome</keyword>
<dbReference type="Gene3D" id="6.10.280.50">
    <property type="match status" value="1"/>
</dbReference>
<evidence type="ECO:0008006" key="4">
    <source>
        <dbReference type="Google" id="ProtNLM"/>
    </source>
</evidence>
<dbReference type="InterPro" id="IPR038444">
    <property type="entry name" value="DUF465_sf"/>
</dbReference>
<proteinExistence type="predicted"/>